<organism evidence="2 3">
    <name type="scientific">Ferruginivarius sediminum</name>
    <dbReference type="NCBI Taxonomy" id="2661937"/>
    <lineage>
        <taxon>Bacteria</taxon>
        <taxon>Pseudomonadati</taxon>
        <taxon>Pseudomonadota</taxon>
        <taxon>Alphaproteobacteria</taxon>
        <taxon>Rhodospirillales</taxon>
        <taxon>Rhodospirillaceae</taxon>
        <taxon>Ferruginivarius</taxon>
    </lineage>
</organism>
<keyword evidence="1" id="KW-0812">Transmembrane</keyword>
<feature type="transmembrane region" description="Helical" evidence="1">
    <location>
        <begin position="154"/>
        <end position="169"/>
    </location>
</feature>
<evidence type="ECO:0000313" key="3">
    <source>
        <dbReference type="Proteomes" id="UP000253941"/>
    </source>
</evidence>
<gene>
    <name evidence="2" type="ORF">DRB17_17495</name>
</gene>
<keyword evidence="1" id="KW-1133">Transmembrane helix</keyword>
<accession>A0A369T6S0</accession>
<dbReference type="EMBL" id="QPMH01000024">
    <property type="protein sequence ID" value="RDD60582.1"/>
    <property type="molecule type" value="Genomic_DNA"/>
</dbReference>
<dbReference type="PANTHER" id="PTHR41795">
    <property type="entry name" value="EXOPOLYSACCHARIDE SYNTHESIS PROTEIN"/>
    <property type="match status" value="1"/>
</dbReference>
<name>A0A369T6S0_9PROT</name>
<sequence>MVDKRSLPTLAPTTAELLASFPYIFRDEVVRLRLIFAVLGDRGLASALLLLTAPQLVPMPLGLSNALALPILLVAGQMALGRKSLWLPDWLLDRPLSRDRLLMATNRMVPILRRVEVVIRPRYQWVWARPATHLLGVSCFFIACVSVAPLPLTGWLPALSLIIVALGLLERDGAVVLLGLGIGAVAVAVFALVVGGLAEVGANVERLANGG</sequence>
<dbReference type="PIRSF" id="PIRSF033239">
    <property type="entry name" value="ExoD"/>
    <property type="match status" value="1"/>
</dbReference>
<dbReference type="Pfam" id="PF06055">
    <property type="entry name" value="ExoD"/>
    <property type="match status" value="1"/>
</dbReference>
<feature type="transmembrane region" description="Helical" evidence="1">
    <location>
        <begin position="176"/>
        <end position="198"/>
    </location>
</feature>
<dbReference type="Proteomes" id="UP000253941">
    <property type="component" value="Unassembled WGS sequence"/>
</dbReference>
<dbReference type="PANTHER" id="PTHR41795:SF1">
    <property type="entry name" value="EXOPOLYSACCHARIDE SYNTHESIS PROTEIN"/>
    <property type="match status" value="1"/>
</dbReference>
<protein>
    <submittedName>
        <fullName evidence="2">Exopolysaccharide biosynthesis protein</fullName>
    </submittedName>
</protein>
<evidence type="ECO:0000256" key="1">
    <source>
        <dbReference type="SAM" id="Phobius"/>
    </source>
</evidence>
<keyword evidence="1" id="KW-0472">Membrane</keyword>
<evidence type="ECO:0000313" key="2">
    <source>
        <dbReference type="EMBL" id="RDD60582.1"/>
    </source>
</evidence>
<proteinExistence type="predicted"/>
<comment type="caution">
    <text evidence="2">The sequence shown here is derived from an EMBL/GenBank/DDBJ whole genome shotgun (WGS) entry which is preliminary data.</text>
</comment>
<reference evidence="2 3" key="1">
    <citation type="submission" date="2018-07" db="EMBL/GenBank/DDBJ databases">
        <title>Venubactetium sediminum gen. nov., sp. nov., isolated from a marine solar saltern.</title>
        <authorList>
            <person name="Wang S."/>
        </authorList>
    </citation>
    <scope>NUCLEOTIDE SEQUENCE [LARGE SCALE GENOMIC DNA]</scope>
    <source>
        <strain evidence="2 3">WD2A32</strain>
    </source>
</reference>
<dbReference type="AlphaFoldDB" id="A0A369T6S0"/>
<keyword evidence="3" id="KW-1185">Reference proteome</keyword>
<dbReference type="InterPro" id="IPR010331">
    <property type="entry name" value="ExoD"/>
</dbReference>